<evidence type="ECO:0000259" key="1">
    <source>
        <dbReference type="PROSITE" id="PS51186"/>
    </source>
</evidence>
<feature type="domain" description="N-acetyltransferase" evidence="1">
    <location>
        <begin position="1"/>
        <end position="157"/>
    </location>
</feature>
<protein>
    <recommendedName>
        <fullName evidence="1">N-acetyltransferase domain-containing protein</fullName>
    </recommendedName>
</protein>
<dbReference type="PROSITE" id="PS51186">
    <property type="entry name" value="GNAT"/>
    <property type="match status" value="1"/>
</dbReference>
<reference evidence="2 3" key="1">
    <citation type="journal article" date="2008" name="J. Biotechnol.">
        <title>The genome of Xanthomonas campestris pv. campestris B100 and its use for the reconstruction of metabolic pathways involved in xanthan biosynthesis.</title>
        <authorList>
            <person name="Vorholter F.J."/>
            <person name="Schneiker S."/>
            <person name="Goesmann A."/>
            <person name="Krause L."/>
            <person name="Bekel T."/>
            <person name="Kaiser O."/>
            <person name="Linke B."/>
            <person name="Patschkowski T."/>
            <person name="Ruckert C."/>
            <person name="Schmid J."/>
            <person name="Sidhu V.K."/>
            <person name="Sieber V."/>
            <person name="Tauch A."/>
            <person name="Watt S.A."/>
            <person name="Weisshaar B."/>
            <person name="Becker A."/>
            <person name="Niehaus K."/>
            <person name="Puhler A."/>
        </authorList>
    </citation>
    <scope>NUCLEOTIDE SEQUENCE [LARGE SCALE GENOMIC DNA]</scope>
    <source>
        <strain evidence="2 3">B100</strain>
    </source>
</reference>
<dbReference type="KEGG" id="xca:xcc-b100_1044"/>
<dbReference type="EMBL" id="AM920689">
    <property type="protein sequence ID" value="CAP50392.1"/>
    <property type="molecule type" value="Genomic_DNA"/>
</dbReference>
<evidence type="ECO:0000313" key="2">
    <source>
        <dbReference type="EMBL" id="CAP50392.1"/>
    </source>
</evidence>
<dbReference type="Gene3D" id="3.40.630.30">
    <property type="match status" value="1"/>
</dbReference>
<dbReference type="HOGENOM" id="CLU_114530_0_0_6"/>
<dbReference type="InterPro" id="IPR000182">
    <property type="entry name" value="GNAT_dom"/>
</dbReference>
<gene>
    <name evidence="2" type="ORF">XCCB100_1044</name>
</gene>
<dbReference type="AlphaFoldDB" id="B0RPK7"/>
<evidence type="ECO:0000313" key="3">
    <source>
        <dbReference type="Proteomes" id="UP000001188"/>
    </source>
</evidence>
<accession>B0RPK7</accession>
<dbReference type="Pfam" id="PF00583">
    <property type="entry name" value="Acetyltransf_1"/>
    <property type="match status" value="1"/>
</dbReference>
<dbReference type="GO" id="GO:0016747">
    <property type="term" value="F:acyltransferase activity, transferring groups other than amino-acyl groups"/>
    <property type="evidence" value="ECO:0007669"/>
    <property type="project" value="InterPro"/>
</dbReference>
<dbReference type="InterPro" id="IPR016181">
    <property type="entry name" value="Acyl_CoA_acyltransferase"/>
</dbReference>
<sequence>MPSMADPSRALASFQEAFAAGGLRLERGRVDPTVYLHVDHLQGQARFTYVHLDGQTVSAFASFVPNGTFGGHPNLAVGYAVSDGYRNQGCAKAILTAGIAEMQNGFRGHPPFYIEAVVSANNPASQKVAQEVLGGEPEPMVDNHSGEPALRYAKLFSTAK</sequence>
<organism evidence="2 3">
    <name type="scientific">Xanthomonas campestris pv. campestris (strain B100)</name>
    <dbReference type="NCBI Taxonomy" id="509169"/>
    <lineage>
        <taxon>Bacteria</taxon>
        <taxon>Pseudomonadati</taxon>
        <taxon>Pseudomonadota</taxon>
        <taxon>Gammaproteobacteria</taxon>
        <taxon>Lysobacterales</taxon>
        <taxon>Lysobacteraceae</taxon>
        <taxon>Xanthomonas</taxon>
    </lineage>
</organism>
<dbReference type="Proteomes" id="UP000001188">
    <property type="component" value="Chromosome"/>
</dbReference>
<proteinExistence type="predicted"/>
<name>B0RPK7_XANCB</name>
<dbReference type="SUPFAM" id="SSF55729">
    <property type="entry name" value="Acyl-CoA N-acyltransferases (Nat)"/>
    <property type="match status" value="1"/>
</dbReference>